<gene>
    <name evidence="4" type="ORF">G6O67_008577</name>
</gene>
<evidence type="ECO:0000313" key="5">
    <source>
        <dbReference type="Proteomes" id="UP000557566"/>
    </source>
</evidence>
<keyword evidence="5" id="KW-1185">Reference proteome</keyword>
<dbReference type="GO" id="GO:0016740">
    <property type="term" value="F:transferase activity"/>
    <property type="evidence" value="ECO:0007669"/>
    <property type="project" value="UniProtKB-KW"/>
</dbReference>
<evidence type="ECO:0008006" key="6">
    <source>
        <dbReference type="Google" id="ProtNLM"/>
    </source>
</evidence>
<dbReference type="EMBL" id="JAAVMX010000012">
    <property type="protein sequence ID" value="KAF4503951.1"/>
    <property type="molecule type" value="Genomic_DNA"/>
</dbReference>
<evidence type="ECO:0000313" key="4">
    <source>
        <dbReference type="EMBL" id="KAF4503951.1"/>
    </source>
</evidence>
<dbReference type="InterPro" id="IPR050757">
    <property type="entry name" value="Collagen_mod_GT25"/>
</dbReference>
<proteinExistence type="inferred from homology"/>
<dbReference type="AlphaFoldDB" id="A0A8H4PJ08"/>
<evidence type="ECO:0000256" key="3">
    <source>
        <dbReference type="ARBA" id="ARBA00022679"/>
    </source>
</evidence>
<dbReference type="InterPro" id="IPR002654">
    <property type="entry name" value="Glyco_trans_25"/>
</dbReference>
<dbReference type="CDD" id="cd06532">
    <property type="entry name" value="Glyco_transf_25"/>
    <property type="match status" value="1"/>
</dbReference>
<reference evidence="4 5" key="1">
    <citation type="journal article" date="2020" name="Genome Biol. Evol.">
        <title>A new high-quality draft genome assembly of the Chinese cordyceps Ophiocordyceps sinensis.</title>
        <authorList>
            <person name="Shu R."/>
            <person name="Zhang J."/>
            <person name="Meng Q."/>
            <person name="Zhang H."/>
            <person name="Zhou G."/>
            <person name="Li M."/>
            <person name="Wu P."/>
            <person name="Zhao Y."/>
            <person name="Chen C."/>
            <person name="Qin Q."/>
        </authorList>
    </citation>
    <scope>NUCLEOTIDE SEQUENCE [LARGE SCALE GENOMIC DNA]</scope>
    <source>
        <strain evidence="4 5">IOZ07</strain>
    </source>
</reference>
<keyword evidence="2" id="KW-0328">Glycosyltransferase</keyword>
<comment type="similarity">
    <text evidence="1">Belongs to the glycosyltransferase 25 family.</text>
</comment>
<evidence type="ECO:0000256" key="1">
    <source>
        <dbReference type="ARBA" id="ARBA00006721"/>
    </source>
</evidence>
<dbReference type="Proteomes" id="UP000557566">
    <property type="component" value="Unassembled WGS sequence"/>
</dbReference>
<name>A0A8H4PJ08_9HYPO</name>
<dbReference type="PANTHER" id="PTHR10730:SF53">
    <property type="entry name" value="GLYCOSYLTRANSFERASE 25 FAMILY MEMBER"/>
    <property type="match status" value="1"/>
</dbReference>
<accession>A0A8H4PJ08</accession>
<dbReference type="OrthoDB" id="47375at2759"/>
<organism evidence="4 5">
    <name type="scientific">Ophiocordyceps sinensis</name>
    <dbReference type="NCBI Taxonomy" id="72228"/>
    <lineage>
        <taxon>Eukaryota</taxon>
        <taxon>Fungi</taxon>
        <taxon>Dikarya</taxon>
        <taxon>Ascomycota</taxon>
        <taxon>Pezizomycotina</taxon>
        <taxon>Sordariomycetes</taxon>
        <taxon>Hypocreomycetidae</taxon>
        <taxon>Hypocreales</taxon>
        <taxon>Ophiocordycipitaceae</taxon>
        <taxon>Ophiocordyceps</taxon>
    </lineage>
</organism>
<comment type="caution">
    <text evidence="4">The sequence shown here is derived from an EMBL/GenBank/DDBJ whole genome shotgun (WGS) entry which is preliminary data.</text>
</comment>
<keyword evidence="3" id="KW-0808">Transferase</keyword>
<sequence>MLRPGFPKRAVWALGAALFVVLFVVLRQAPSALPVSSRRRGNSPSALLDDIGNATLGFEKILVVGLPERTDRRDGMVLGAALSNLAVDFVDGVVDTAVPSKAVPKTESGDHITGASLGSWRGHMNAVQQIVRQNLSSALILEDDCDWDIAIRQQLRDFALSTQALTQPLRANHVVYADPTYPSPNSESLPAVPELSFDHLPLTMPPKVSPYGDEWDVLWVGHCGMSFPFEESKTIPKGRVIHRNDVTVAGRSHLWSLNSPFTLKDNYPEHTSAVHHVQEGICTLAYAVSQAGARKILRHIALREASEKFDFLMRYFCEGAKGRPRHNCLTSQPGYFQHHRPVGFNKDASDIDNHGEGFRPKAETDMIRWSVRLNTDILLAGRTDYIDQFPDV</sequence>
<protein>
    <recommendedName>
        <fullName evidence="6">Glycosyltransferase family 25 protein</fullName>
    </recommendedName>
</protein>
<evidence type="ECO:0000256" key="2">
    <source>
        <dbReference type="ARBA" id="ARBA00022676"/>
    </source>
</evidence>
<dbReference type="PANTHER" id="PTHR10730">
    <property type="entry name" value="PROCOLLAGEN-LYSINE,2-OXOGLUTARATE 5-DIOXYGENASE/GLYCOSYLTRANSFERASE 25 FAMILY MEMBER"/>
    <property type="match status" value="1"/>
</dbReference>